<reference evidence="2" key="1">
    <citation type="submission" date="2021-04" db="EMBL/GenBank/DDBJ databases">
        <title>Phycicoccus avicenniae sp. nov., a novel endophytic actinomycetes isolated from branch of Avicennia mariana.</title>
        <authorList>
            <person name="Tuo L."/>
        </authorList>
    </citation>
    <scope>NUCLEOTIDE SEQUENCE</scope>
    <source>
        <strain evidence="2">BSK3Z-2</strain>
    </source>
</reference>
<dbReference type="InterPro" id="IPR017523">
    <property type="entry name" value="Rv3268"/>
</dbReference>
<dbReference type="EMBL" id="JAGSNF010000012">
    <property type="protein sequence ID" value="MBR7743461.1"/>
    <property type="molecule type" value="Genomic_DNA"/>
</dbReference>
<accession>A0A941I0I1</accession>
<dbReference type="InterPro" id="IPR042099">
    <property type="entry name" value="ANL_N_sf"/>
</dbReference>
<proteinExistence type="predicted"/>
<comment type="caution">
    <text evidence="2">The sequence shown here is derived from an EMBL/GenBank/DDBJ whole genome shotgun (WGS) entry which is preliminary data.</text>
</comment>
<dbReference type="Proteomes" id="UP000677016">
    <property type="component" value="Unassembled WGS sequence"/>
</dbReference>
<dbReference type="Gene3D" id="3.40.50.12780">
    <property type="entry name" value="N-terminal domain of ligase-like"/>
    <property type="match status" value="1"/>
</dbReference>
<evidence type="ECO:0000313" key="1">
    <source>
        <dbReference type="EMBL" id="MBR7743461.1"/>
    </source>
</evidence>
<evidence type="ECO:0000313" key="3">
    <source>
        <dbReference type="Proteomes" id="UP000677016"/>
    </source>
</evidence>
<protein>
    <submittedName>
        <fullName evidence="2">TIGR03089 family protein</fullName>
    </submittedName>
</protein>
<dbReference type="NCBIfam" id="TIGR03089">
    <property type="entry name" value="TIGR03089 family protein"/>
    <property type="match status" value="1"/>
</dbReference>
<evidence type="ECO:0000313" key="2">
    <source>
        <dbReference type="EMBL" id="MBR7743945.1"/>
    </source>
</evidence>
<dbReference type="EMBL" id="JAGSNF010000016">
    <property type="protein sequence ID" value="MBR7743945.1"/>
    <property type="molecule type" value="Genomic_DNA"/>
</dbReference>
<dbReference type="RefSeq" id="WP_211602720.1">
    <property type="nucleotide sequence ID" value="NZ_JAGSNF010000012.1"/>
</dbReference>
<sequence>MSPETPAALLARLVESDPGRPRITTYDDTEGPTRGERIELSARVVANWVSKAGNLLQEDLDAAPGTRVLLDLPAHWRSVYWAFAVWSVGAEVVLPGADADTPVDVVVTDDPERCEQGEVAVLVTLAALARSADGPVPPGAVDEAKDLATHGDVFTAWDEPDADAVALRTPEGALTYAGLVPTGAGPVREHVATGETATLLEVVLRAWAGDGSVVLTRGAPDADVLAARLATEGVTGV</sequence>
<organism evidence="2 3">
    <name type="scientific">Phycicoccus avicenniae</name>
    <dbReference type="NCBI Taxonomy" id="2828860"/>
    <lineage>
        <taxon>Bacteria</taxon>
        <taxon>Bacillati</taxon>
        <taxon>Actinomycetota</taxon>
        <taxon>Actinomycetes</taxon>
        <taxon>Micrococcales</taxon>
        <taxon>Intrasporangiaceae</taxon>
        <taxon>Phycicoccus</taxon>
    </lineage>
</organism>
<keyword evidence="3" id="KW-1185">Reference proteome</keyword>
<dbReference type="SUPFAM" id="SSF56801">
    <property type="entry name" value="Acetyl-CoA synthetase-like"/>
    <property type="match status" value="1"/>
</dbReference>
<dbReference type="AlphaFoldDB" id="A0A941I0I1"/>
<name>A0A941I0I1_9MICO</name>
<gene>
    <name evidence="1" type="ORF">KC207_09180</name>
    <name evidence="2" type="ORF">KC207_11645</name>
</gene>